<evidence type="ECO:0000256" key="1">
    <source>
        <dbReference type="SAM" id="Coils"/>
    </source>
</evidence>
<feature type="non-terminal residue" evidence="3">
    <location>
        <position position="1"/>
    </location>
</feature>
<accession>A0AAD4D4R8</accession>
<organism evidence="3 4">
    <name type="scientific">Linnemannia exigua</name>
    <dbReference type="NCBI Taxonomy" id="604196"/>
    <lineage>
        <taxon>Eukaryota</taxon>
        <taxon>Fungi</taxon>
        <taxon>Fungi incertae sedis</taxon>
        <taxon>Mucoromycota</taxon>
        <taxon>Mortierellomycotina</taxon>
        <taxon>Mortierellomycetes</taxon>
        <taxon>Mortierellales</taxon>
        <taxon>Mortierellaceae</taxon>
        <taxon>Linnemannia</taxon>
    </lineage>
</organism>
<keyword evidence="1" id="KW-0175">Coiled coil</keyword>
<gene>
    <name evidence="3" type="ORF">BGZ95_002982</name>
</gene>
<dbReference type="PANTHER" id="PTHR48125">
    <property type="entry name" value="LP07818P1"/>
    <property type="match status" value="1"/>
</dbReference>
<feature type="compositionally biased region" description="Low complexity" evidence="2">
    <location>
        <begin position="617"/>
        <end position="652"/>
    </location>
</feature>
<feature type="region of interest" description="Disordered" evidence="2">
    <location>
        <begin position="502"/>
        <end position="538"/>
    </location>
</feature>
<reference evidence="3" key="1">
    <citation type="journal article" date="2020" name="Fungal Divers.">
        <title>Resolving the Mortierellaceae phylogeny through synthesis of multi-gene phylogenetics and phylogenomics.</title>
        <authorList>
            <person name="Vandepol N."/>
            <person name="Liber J."/>
            <person name="Desiro A."/>
            <person name="Na H."/>
            <person name="Kennedy M."/>
            <person name="Barry K."/>
            <person name="Grigoriev I.V."/>
            <person name="Miller A.N."/>
            <person name="O'Donnell K."/>
            <person name="Stajich J.E."/>
            <person name="Bonito G."/>
        </authorList>
    </citation>
    <scope>NUCLEOTIDE SEQUENCE</scope>
    <source>
        <strain evidence="3">NRRL 28262</strain>
    </source>
</reference>
<feature type="compositionally biased region" description="Low complexity" evidence="2">
    <location>
        <begin position="33"/>
        <end position="58"/>
    </location>
</feature>
<name>A0AAD4D4R8_9FUNG</name>
<dbReference type="EMBL" id="JAAAIL010001658">
    <property type="protein sequence ID" value="KAG0266838.1"/>
    <property type="molecule type" value="Genomic_DNA"/>
</dbReference>
<feature type="compositionally biased region" description="Polar residues" evidence="2">
    <location>
        <begin position="188"/>
        <end position="198"/>
    </location>
</feature>
<feature type="region of interest" description="Disordered" evidence="2">
    <location>
        <begin position="188"/>
        <end position="267"/>
    </location>
</feature>
<feature type="compositionally biased region" description="Low complexity" evidence="2">
    <location>
        <begin position="1"/>
        <end position="12"/>
    </location>
</feature>
<feature type="compositionally biased region" description="Low complexity" evidence="2">
    <location>
        <begin position="1215"/>
        <end position="1235"/>
    </location>
</feature>
<evidence type="ECO:0000256" key="2">
    <source>
        <dbReference type="SAM" id="MobiDB-lite"/>
    </source>
</evidence>
<feature type="region of interest" description="Disordered" evidence="2">
    <location>
        <begin position="585"/>
        <end position="701"/>
    </location>
</feature>
<feature type="coiled-coil region" evidence="1">
    <location>
        <begin position="1265"/>
        <end position="1327"/>
    </location>
</feature>
<feature type="compositionally biased region" description="Gly residues" evidence="2">
    <location>
        <begin position="13"/>
        <end position="22"/>
    </location>
</feature>
<feature type="compositionally biased region" description="Basic and acidic residues" evidence="2">
    <location>
        <begin position="233"/>
        <end position="247"/>
    </location>
</feature>
<comment type="caution">
    <text evidence="3">The sequence shown here is derived from an EMBL/GenBank/DDBJ whole genome shotgun (WGS) entry which is preliminary data.</text>
</comment>
<proteinExistence type="predicted"/>
<feature type="compositionally biased region" description="Acidic residues" evidence="2">
    <location>
        <begin position="252"/>
        <end position="265"/>
    </location>
</feature>
<evidence type="ECO:0000313" key="4">
    <source>
        <dbReference type="Proteomes" id="UP001194580"/>
    </source>
</evidence>
<sequence length="1455" mass="159034">MSSRRSNNQGSSSGTGNGGAGHGPNQQRPAAAPSSTRTTSSTNHNSQQHQQQEQEPSTVPEVENATHIVVEHLRTGTVKTHVFSSKDGKPSLLGHEIPDTGAIANNSFKKVFESGLEDKMVVLKSLVKESLDQTTKVSLDKVDSVKLSVIESEHRLTAQLSNSIEQQIKTDVVPKLDSIERLLLANANTNGSNVNGSKKGSARSCAATPQSVHSEGSLEHMDQRSPKLNRGQTGEKTEAEGEAHETAAADAAGEEEEEEEEEEPADAVTGLQVFEKLVSMEGQLTALCRVVIDGVEPQQDDAQMDPEMAAKVVAMREQLTSMPEPSQPEPATPDKLDELIEIVDRNQKINEMSAVAATDFAVRQEQTRKEEEEIWRGSLKEMLAAHQTGLGSLDTQLFTLESAFRNMDAGFQDWTKTHRMSLNVYLKYMYMVFKSTKSVESRIDTALDEVRAQSAMEPGRHAELSNDLQALRTEISATLYNLPEAVASAVKRLQEPVILEELPDPSDDAIDPQPPMDRSGPVTSVETDTAETVDAPPSGTESIVEAAAEEVLQPDPVMEKLVLIIENLQNGIASLVEKYSELSERMPPLRLSTPPPRDSAVPFDPEAPEPPPRELSTRSSDADTSPSASASGGEEAAQDPAPTAPTARAGNPNPGPSPGYLGRSPSVIAAVSAATGGASESSVEESKTEILEPQESSDAVAPDNLVEATERALPHTSAPNFLEELESMNRNLTDLLNTVNEGQLYLHQEMQREFMRVIDTIRPQETEEDRSRMREAENRARLEEVEANSRRAVEEERRAVEAEQFRIAEEHRLREAAAAAQKAAEERGLALERISMIPNLMISLEAVSHHLEQKANELQGEVRDGFGELRVGTAAVEAQVTASLNKIQLIVDGNIQDSSMLNEIKFQVGEIGAQLLEGSIKVDDEPLRTQVADAIKKTEDVTEMIKDVKKTSELSLTVQEELQKQIGEWHRKQDGEIEALGKKHGESWEAWYTKHDDEWQMWRQMHGDSQGHLVSLHAQQDRTFHDLLEARRAQHEELQEWHKTHDGRLEELEKRRCHCCMPENTTAAVESESKSATDAPLPTGSPTVGCCGGDAGDTDPCSRRVRELLEEFLQRILPGYNPDAATPHAPLGVIAPEPRASSSVDDRGDPVEQGPASSGPSYITRGMPGIIVPETSAHATATEPAGSIHSTAIPRGEADSYHGAVNEATNGVEATAAHTSAATSSEESTRASSRSLPTPTGQFPLPQALYDLLLPFFNPDVAASAASAVAESAALAAKIKELEDLQERFETTHREAVDNEDRLMITIGEKTREYEELVMERERMEQVSLARQAEWHETVGSYQQELAKVRADLDHARACYDNARLENTNLYRSFLAEASASLIQALEEFKQHQAILHQENRMLESKRDDLLAEVSKAEQQYFEVSTAAAAAGASAAASQVQEQPQDVARSSSPQE</sequence>
<feature type="region of interest" description="Disordered" evidence="2">
    <location>
        <begin position="1"/>
        <end position="60"/>
    </location>
</feature>
<feature type="region of interest" description="Disordered" evidence="2">
    <location>
        <begin position="1070"/>
        <end position="1091"/>
    </location>
</feature>
<feature type="region of interest" description="Disordered" evidence="2">
    <location>
        <begin position="1215"/>
        <end position="1240"/>
    </location>
</feature>
<keyword evidence="4" id="KW-1185">Reference proteome</keyword>
<dbReference type="PANTHER" id="PTHR48125:SF10">
    <property type="entry name" value="OS12G0136300 PROTEIN"/>
    <property type="match status" value="1"/>
</dbReference>
<feature type="compositionally biased region" description="Basic and acidic residues" evidence="2">
    <location>
        <begin position="216"/>
        <end position="225"/>
    </location>
</feature>
<dbReference type="Proteomes" id="UP001194580">
    <property type="component" value="Unassembled WGS sequence"/>
</dbReference>
<protein>
    <submittedName>
        <fullName evidence="3">Uncharacterized protein</fullName>
    </submittedName>
</protein>
<feature type="region of interest" description="Disordered" evidence="2">
    <location>
        <begin position="1121"/>
        <end position="1164"/>
    </location>
</feature>
<evidence type="ECO:0000313" key="3">
    <source>
        <dbReference type="EMBL" id="KAG0266838.1"/>
    </source>
</evidence>